<dbReference type="EMBL" id="DS547093">
    <property type="protein sequence ID" value="EDR13010.1"/>
    <property type="molecule type" value="Genomic_DNA"/>
</dbReference>
<sequence length="177" mass="20800">MSSDESQDEEVQFTFTEEQLLILHEEKDSYCDTKKKLHQKKVNEIFKCMKALDNEDKEISSKKDAVLMAILAWLQHYAQRKTKEKGFLEPWTLRRVVGIEREPDVLRVRDWKFAEVQRAESAKVNEDGTDGDDENEASNQAKKKPNAKKRHQKDKAFNYYQAAVSKVMVNITWFDQK</sequence>
<feature type="compositionally biased region" description="Acidic residues" evidence="1">
    <location>
        <begin position="127"/>
        <end position="136"/>
    </location>
</feature>
<evidence type="ECO:0000313" key="2">
    <source>
        <dbReference type="EMBL" id="EDR13010.1"/>
    </source>
</evidence>
<dbReference type="GeneID" id="6071247"/>
<evidence type="ECO:0000313" key="3">
    <source>
        <dbReference type="Proteomes" id="UP000001194"/>
    </source>
</evidence>
<organism evidence="3">
    <name type="scientific">Laccaria bicolor (strain S238N-H82 / ATCC MYA-4686)</name>
    <name type="common">Bicoloured deceiver</name>
    <name type="synonym">Laccaria laccata var. bicolor</name>
    <dbReference type="NCBI Taxonomy" id="486041"/>
    <lineage>
        <taxon>Eukaryota</taxon>
        <taxon>Fungi</taxon>
        <taxon>Dikarya</taxon>
        <taxon>Basidiomycota</taxon>
        <taxon>Agaricomycotina</taxon>
        <taxon>Agaricomycetes</taxon>
        <taxon>Agaricomycetidae</taxon>
        <taxon>Agaricales</taxon>
        <taxon>Agaricineae</taxon>
        <taxon>Hydnangiaceae</taxon>
        <taxon>Laccaria</taxon>
    </lineage>
</organism>
<keyword evidence="3" id="KW-1185">Reference proteome</keyword>
<feature type="compositionally biased region" description="Basic residues" evidence="1">
    <location>
        <begin position="141"/>
        <end position="153"/>
    </location>
</feature>
<dbReference type="RefSeq" id="XP_001875508.1">
    <property type="nucleotide sequence ID" value="XM_001875473.1"/>
</dbReference>
<dbReference type="InParanoid" id="B0CW60"/>
<accession>B0CW60</accession>
<name>B0CW60_LACBS</name>
<evidence type="ECO:0000256" key="1">
    <source>
        <dbReference type="SAM" id="MobiDB-lite"/>
    </source>
</evidence>
<dbReference type="HOGENOM" id="CLU_1518113_0_0_1"/>
<gene>
    <name evidence="2" type="ORF">LACBIDRAFT_322404</name>
</gene>
<dbReference type="AlphaFoldDB" id="B0CW60"/>
<reference evidence="2 3" key="1">
    <citation type="journal article" date="2008" name="Nature">
        <title>The genome of Laccaria bicolor provides insights into mycorrhizal symbiosis.</title>
        <authorList>
            <person name="Martin F."/>
            <person name="Aerts A."/>
            <person name="Ahren D."/>
            <person name="Brun A."/>
            <person name="Danchin E.G.J."/>
            <person name="Duchaussoy F."/>
            <person name="Gibon J."/>
            <person name="Kohler A."/>
            <person name="Lindquist E."/>
            <person name="Pereda V."/>
            <person name="Salamov A."/>
            <person name="Shapiro H.J."/>
            <person name="Wuyts J."/>
            <person name="Blaudez D."/>
            <person name="Buee M."/>
            <person name="Brokstein P."/>
            <person name="Canbaeck B."/>
            <person name="Cohen D."/>
            <person name="Courty P.E."/>
            <person name="Coutinho P.M."/>
            <person name="Delaruelle C."/>
            <person name="Detter J.C."/>
            <person name="Deveau A."/>
            <person name="DiFazio S."/>
            <person name="Duplessis S."/>
            <person name="Fraissinet-Tachet L."/>
            <person name="Lucic E."/>
            <person name="Frey-Klett P."/>
            <person name="Fourrey C."/>
            <person name="Feussner I."/>
            <person name="Gay G."/>
            <person name="Grimwood J."/>
            <person name="Hoegger P.J."/>
            <person name="Jain P."/>
            <person name="Kilaru S."/>
            <person name="Labbe J."/>
            <person name="Lin Y.C."/>
            <person name="Legue V."/>
            <person name="Le Tacon F."/>
            <person name="Marmeisse R."/>
            <person name="Melayah D."/>
            <person name="Montanini B."/>
            <person name="Muratet M."/>
            <person name="Nehls U."/>
            <person name="Niculita-Hirzel H."/>
            <person name="Oudot-Le Secq M.P."/>
            <person name="Peter M."/>
            <person name="Quesneville H."/>
            <person name="Rajashekar B."/>
            <person name="Reich M."/>
            <person name="Rouhier N."/>
            <person name="Schmutz J."/>
            <person name="Yin T."/>
            <person name="Chalot M."/>
            <person name="Henrissat B."/>
            <person name="Kuees U."/>
            <person name="Lucas S."/>
            <person name="Van de Peer Y."/>
            <person name="Podila G.K."/>
            <person name="Polle A."/>
            <person name="Pukkila P.J."/>
            <person name="Richardson P.M."/>
            <person name="Rouze P."/>
            <person name="Sanders I.R."/>
            <person name="Stajich J.E."/>
            <person name="Tunlid A."/>
            <person name="Tuskan G."/>
            <person name="Grigoriev I.V."/>
        </authorList>
    </citation>
    <scope>NUCLEOTIDE SEQUENCE [LARGE SCALE GENOMIC DNA]</scope>
    <source>
        <strain evidence="3">S238N-H82 / ATCC MYA-4686</strain>
    </source>
</reference>
<dbReference type="KEGG" id="lbc:LACBIDRAFT_322404"/>
<dbReference type="Proteomes" id="UP000001194">
    <property type="component" value="Unassembled WGS sequence"/>
</dbReference>
<feature type="region of interest" description="Disordered" evidence="1">
    <location>
        <begin position="122"/>
        <end position="153"/>
    </location>
</feature>
<proteinExistence type="predicted"/>
<protein>
    <submittedName>
        <fullName evidence="2">Predicted protein</fullName>
    </submittedName>
</protein>